<dbReference type="RefSeq" id="WP_367887041.1">
    <property type="nucleotide sequence ID" value="NZ_CP130612.1"/>
</dbReference>
<proteinExistence type="predicted"/>
<dbReference type="EMBL" id="CP130612">
    <property type="protein sequence ID" value="WKW11342.1"/>
    <property type="molecule type" value="Genomic_DNA"/>
</dbReference>
<dbReference type="PANTHER" id="PTHR30595:SF6">
    <property type="entry name" value="SCHLAFEN ALBA-2 DOMAIN-CONTAINING PROTEIN"/>
    <property type="match status" value="1"/>
</dbReference>
<feature type="domain" description="Schlafen AlbA-2" evidence="1">
    <location>
        <begin position="14"/>
        <end position="125"/>
    </location>
</feature>
<dbReference type="PANTHER" id="PTHR30595">
    <property type="entry name" value="GLPR-RELATED TRANSCRIPTIONAL REPRESSOR"/>
    <property type="match status" value="1"/>
</dbReference>
<dbReference type="EMBL" id="CP130613">
    <property type="protein sequence ID" value="WKW14252.1"/>
    <property type="molecule type" value="Genomic_DNA"/>
</dbReference>
<sequence length="542" mass="59811">METDALVRLLAAPEGEHLECKQFGNKGDFDELCKYVAGIANSGGGVIAIGISDARPRRVVGTKAFPEPGKTVASLQRALAHSVRIDEHALDGQRVLSVTIPARPPGTAIADRGKYWYRVGEELLPMPDAVLRAIHAEVESDFSAEECVGADVSDLDEVAVAEFRQRWARQRPQLRIDGLRPDELLRDAGLLTGDGRLTNAALLLLGSHAALTRFLPQAELVYEYRATEAAGPAQDRKELRQALLLSLEQLWAAVNARNDRQSIQDGLFRQEVATFDEGVVREAILNAVAHRDYRLAPSVFVTQHLRRLEVTSPGGFPNGVTEDTILHQQVPRNRRLAETLARIGLVERAGQGVNLMFERSAQQGKRAPSFSGSDRHHVKLVLDCMVSNVALLRAIERIGQEDLLSFRTEDFIVLDRLSRGESISAELSQRLLPLRERGLVESVGRGRAVRYFLSRRLSNQIGQRGSYTRRRGLDSGAAEALLLTHLRSVGREGVAISELEQVLPGHSRSQIRASLARMLSAGTVRMLGSRRWARWAAISEDA</sequence>
<accession>A0AA49JSZ4</accession>
<name>A0AA49JYQ4_9BACT</name>
<dbReference type="Gene3D" id="6.10.10.130">
    <property type="match status" value="1"/>
</dbReference>
<dbReference type="Gene3D" id="3.30.950.30">
    <property type="entry name" value="Schlafen, AAA domain"/>
    <property type="match status" value="1"/>
</dbReference>
<dbReference type="InterPro" id="IPR007421">
    <property type="entry name" value="Schlafen_AlbA_2_dom"/>
</dbReference>
<dbReference type="InterPro" id="IPR038461">
    <property type="entry name" value="Schlafen_AlbA_2_dom_sf"/>
</dbReference>
<evidence type="ECO:0000313" key="4">
    <source>
        <dbReference type="Proteomes" id="UP001229955"/>
    </source>
</evidence>
<dbReference type="Pfam" id="PF04326">
    <property type="entry name" value="SLFN_AlbA_2"/>
    <property type="match status" value="1"/>
</dbReference>
<evidence type="ECO:0000313" key="2">
    <source>
        <dbReference type="EMBL" id="WKW11342.1"/>
    </source>
</evidence>
<reference evidence="3" key="1">
    <citation type="submission" date="2023-07" db="EMBL/GenBank/DDBJ databases">
        <authorList>
            <person name="Haufschild T."/>
            <person name="Kallscheuer N."/>
            <person name="Hammer J."/>
            <person name="Kohn T."/>
            <person name="Kabuu M."/>
            <person name="Jogler M."/>
            <person name="Wohfarth N."/>
            <person name="Heuer A."/>
            <person name="Rohde M."/>
            <person name="van Teeseling M.C.F."/>
            <person name="Jogler C."/>
        </authorList>
    </citation>
    <scope>NUCLEOTIDE SEQUENCE</scope>
    <source>
        <strain evidence="2">Strain 138</strain>
        <strain evidence="3">Strain 318</strain>
    </source>
</reference>
<organism evidence="3 4">
    <name type="scientific">Pseudogemmatithrix spongiicola</name>
    <dbReference type="NCBI Taxonomy" id="3062599"/>
    <lineage>
        <taxon>Bacteria</taxon>
        <taxon>Pseudomonadati</taxon>
        <taxon>Gemmatimonadota</taxon>
        <taxon>Gemmatimonadia</taxon>
        <taxon>Gemmatimonadales</taxon>
        <taxon>Gemmatimonadaceae</taxon>
        <taxon>Pseudogemmatithrix</taxon>
    </lineage>
</organism>
<dbReference type="InterPro" id="IPR038475">
    <property type="entry name" value="RecG_C_sf"/>
</dbReference>
<dbReference type="Proteomes" id="UP001229955">
    <property type="component" value="Chromosome"/>
</dbReference>
<accession>A0AA49JYQ4</accession>
<evidence type="ECO:0000313" key="3">
    <source>
        <dbReference type="EMBL" id="WKW14252.1"/>
    </source>
</evidence>
<evidence type="ECO:0000259" key="1">
    <source>
        <dbReference type="Pfam" id="PF04326"/>
    </source>
</evidence>
<dbReference type="Gene3D" id="3.30.565.60">
    <property type="match status" value="1"/>
</dbReference>
<protein>
    <submittedName>
        <fullName evidence="3">DNA binding domain-containing protein</fullName>
    </submittedName>
</protein>
<dbReference type="KEGG" id="pspc:Strain318_000584"/>
<dbReference type="Pfam" id="PF13749">
    <property type="entry name" value="HATPase_c_4"/>
    <property type="match status" value="1"/>
</dbReference>
<gene>
    <name evidence="2" type="ORF">Strain138_000584</name>
    <name evidence="3" type="ORF">Strain318_000584</name>
</gene>
<dbReference type="AlphaFoldDB" id="A0AA49JYQ4"/>
<keyword evidence="4" id="KW-1185">Reference proteome</keyword>